<evidence type="ECO:0000256" key="1">
    <source>
        <dbReference type="SAM" id="MobiDB-lite"/>
    </source>
</evidence>
<name>A0A7K0CP09_9ACTN</name>
<dbReference type="OrthoDB" id="4350949at2"/>
<dbReference type="Proteomes" id="UP000466345">
    <property type="component" value="Unassembled WGS sequence"/>
</dbReference>
<proteinExistence type="predicted"/>
<keyword evidence="3" id="KW-1185">Reference proteome</keyword>
<sequence>MFLVIGSIAPESVPSSSALTARIHQLSLPEDKLEQLHVTSADDGSLQLGLLLDHSDDMYATSVAVRLVGEALGPDLAGTVDWRPATPLVEVLDRLGLGAPGGSSDRELPSQEADTF</sequence>
<evidence type="ECO:0000313" key="2">
    <source>
        <dbReference type="EMBL" id="MQY15218.1"/>
    </source>
</evidence>
<dbReference type="AlphaFoldDB" id="A0A7K0CP09"/>
<dbReference type="RefSeq" id="WP_153456051.1">
    <property type="nucleotide sequence ID" value="NZ_WEGJ01000030.1"/>
</dbReference>
<accession>A0A7K0CP09</accession>
<evidence type="ECO:0000313" key="3">
    <source>
        <dbReference type="Proteomes" id="UP000466345"/>
    </source>
</evidence>
<protein>
    <submittedName>
        <fullName evidence="2">Uncharacterized protein</fullName>
    </submittedName>
</protein>
<gene>
    <name evidence="2" type="ORF">SRB5_53970</name>
</gene>
<comment type="caution">
    <text evidence="2">The sequence shown here is derived from an EMBL/GenBank/DDBJ whole genome shotgun (WGS) entry which is preliminary data.</text>
</comment>
<dbReference type="EMBL" id="WEGJ01000030">
    <property type="protein sequence ID" value="MQY15218.1"/>
    <property type="molecule type" value="Genomic_DNA"/>
</dbReference>
<reference evidence="2 3" key="1">
    <citation type="submission" date="2019-10" db="EMBL/GenBank/DDBJ databases">
        <title>Streptomyces smaragdinus sp. nov. and Streptomyces fabii sp. nov., isolated from the gut of fungus growing-termite Macrotermes natalensis.</title>
        <authorList>
            <person name="Schwitalla J."/>
            <person name="Benndorf R."/>
            <person name="Martin K."/>
            <person name="De Beer W."/>
            <person name="Kaster A.-K."/>
            <person name="Vollmers J."/>
            <person name="Poulsen M."/>
            <person name="Beemelmanns C."/>
        </authorList>
    </citation>
    <scope>NUCLEOTIDE SEQUENCE [LARGE SCALE GENOMIC DNA]</scope>
    <source>
        <strain evidence="2 3">RB5</strain>
    </source>
</reference>
<organism evidence="2 3">
    <name type="scientific">Streptomyces smaragdinus</name>
    <dbReference type="NCBI Taxonomy" id="2585196"/>
    <lineage>
        <taxon>Bacteria</taxon>
        <taxon>Bacillati</taxon>
        <taxon>Actinomycetota</taxon>
        <taxon>Actinomycetes</taxon>
        <taxon>Kitasatosporales</taxon>
        <taxon>Streptomycetaceae</taxon>
        <taxon>Streptomyces</taxon>
    </lineage>
</organism>
<feature type="region of interest" description="Disordered" evidence="1">
    <location>
        <begin position="96"/>
        <end position="116"/>
    </location>
</feature>